<dbReference type="Gene3D" id="3.40.50.300">
    <property type="entry name" value="P-loop containing nucleotide triphosphate hydrolases"/>
    <property type="match status" value="1"/>
</dbReference>
<dbReference type="InterPro" id="IPR003593">
    <property type="entry name" value="AAA+_ATPase"/>
</dbReference>
<dbReference type="Pfam" id="PF00005">
    <property type="entry name" value="ABC_tran"/>
    <property type="match status" value="1"/>
</dbReference>
<feature type="domain" description="ABC transporter" evidence="5">
    <location>
        <begin position="4"/>
        <end position="231"/>
    </location>
</feature>
<dbReference type="FunFam" id="3.40.50.300:FF:000134">
    <property type="entry name" value="Iron-enterobactin ABC transporter ATP-binding protein"/>
    <property type="match status" value="1"/>
</dbReference>
<proteinExistence type="inferred from homology"/>
<evidence type="ECO:0000259" key="5">
    <source>
        <dbReference type="PROSITE" id="PS50893"/>
    </source>
</evidence>
<keyword evidence="3" id="KW-0547">Nucleotide-binding</keyword>
<name>A0A1W6BXY4_9BACT</name>
<dbReference type="PANTHER" id="PTHR42734:SF17">
    <property type="entry name" value="METAL TRANSPORT SYSTEM ATP-BINDING PROTEIN TM_0124-RELATED"/>
    <property type="match status" value="1"/>
</dbReference>
<dbReference type="InterPro" id="IPR003439">
    <property type="entry name" value="ABC_transporter-like_ATP-bd"/>
</dbReference>
<dbReference type="STRING" id="1121267.CCUN_1365"/>
<dbReference type="AlphaFoldDB" id="A0A1W6BXY4"/>
<evidence type="ECO:0000256" key="2">
    <source>
        <dbReference type="ARBA" id="ARBA00022448"/>
    </source>
</evidence>
<keyword evidence="4 6" id="KW-0067">ATP-binding</keyword>
<dbReference type="InterPro" id="IPR027417">
    <property type="entry name" value="P-loop_NTPase"/>
</dbReference>
<dbReference type="InterPro" id="IPR017871">
    <property type="entry name" value="ABC_transporter-like_CS"/>
</dbReference>
<dbReference type="eggNOG" id="COG1121">
    <property type="taxonomic scope" value="Bacteria"/>
</dbReference>
<dbReference type="InterPro" id="IPR050153">
    <property type="entry name" value="Metal_Ion_Import_ABC"/>
</dbReference>
<protein>
    <submittedName>
        <fullName evidence="6">Zinc ABC transporter ZnuABC, ATP-binding protein</fullName>
    </submittedName>
</protein>
<dbReference type="PROSITE" id="PS50893">
    <property type="entry name" value="ABC_TRANSPORTER_2"/>
    <property type="match status" value="1"/>
</dbReference>
<dbReference type="SMART" id="SM00382">
    <property type="entry name" value="AAA"/>
    <property type="match status" value="1"/>
</dbReference>
<dbReference type="OrthoDB" id="9806726at2"/>
<sequence length="280" mass="32180">MVFFEISKLNYAYEDELVLKNIHLSYDSKDFFSVIGPNGAGKSTLIKLILGLLENKKHNIKFFSLEKKDIGYVPQHSLANSHFPARVLEIVLMGLISKKKFGFYTKKDKQRALNALDKVGMKEFWNKRIDELSGGQRQRIFIARALVDECKMLILDEPTASVDSKGAVQIFELLNDLHQKGIGILVVCHDINLVLAYSDKIAYLDKELFLHSNTKEEQKGAFLKHLYEKHSHFCAVEMSLNSCLNENCEDRKACEEEFAKRQKSSFRSKIFKPKFEINHA</sequence>
<evidence type="ECO:0000256" key="3">
    <source>
        <dbReference type="ARBA" id="ARBA00022741"/>
    </source>
</evidence>
<organism evidence="6 7">
    <name type="scientific">Campylobacter cuniculorum DSM 23162 = LMG 24588</name>
    <dbReference type="NCBI Taxonomy" id="1121267"/>
    <lineage>
        <taxon>Bacteria</taxon>
        <taxon>Pseudomonadati</taxon>
        <taxon>Campylobacterota</taxon>
        <taxon>Epsilonproteobacteria</taxon>
        <taxon>Campylobacterales</taxon>
        <taxon>Campylobacteraceae</taxon>
        <taxon>Campylobacter</taxon>
    </lineage>
</organism>
<reference evidence="6 7" key="1">
    <citation type="submission" date="2017-04" db="EMBL/GenBank/DDBJ databases">
        <title>Complete genome sequence of the Campylobacter cuniculorum type strain LMG24588.</title>
        <authorList>
            <person name="Miller W.G."/>
            <person name="Yee E."/>
            <person name="Revez J."/>
            <person name="Bono J.L."/>
            <person name="Rossi M."/>
        </authorList>
    </citation>
    <scope>NUCLEOTIDE SEQUENCE [LARGE SCALE GENOMIC DNA]</scope>
    <source>
        <strain evidence="6 7">LMG 24588</strain>
    </source>
</reference>
<comment type="similarity">
    <text evidence="1">Belongs to the ABC transporter superfamily.</text>
</comment>
<dbReference type="EMBL" id="CP020867">
    <property type="protein sequence ID" value="ARJ56953.1"/>
    <property type="molecule type" value="Genomic_DNA"/>
</dbReference>
<dbReference type="GO" id="GO:0016887">
    <property type="term" value="F:ATP hydrolysis activity"/>
    <property type="evidence" value="ECO:0007669"/>
    <property type="project" value="InterPro"/>
</dbReference>
<dbReference type="CDD" id="cd03235">
    <property type="entry name" value="ABC_Metallic_Cations"/>
    <property type="match status" value="1"/>
</dbReference>
<evidence type="ECO:0000313" key="6">
    <source>
        <dbReference type="EMBL" id="ARJ56953.1"/>
    </source>
</evidence>
<dbReference type="KEGG" id="ccun:CCUN_1365"/>
<keyword evidence="2" id="KW-0813">Transport</keyword>
<evidence type="ECO:0000256" key="1">
    <source>
        <dbReference type="ARBA" id="ARBA00005417"/>
    </source>
</evidence>
<dbReference type="GO" id="GO:0005524">
    <property type="term" value="F:ATP binding"/>
    <property type="evidence" value="ECO:0007669"/>
    <property type="project" value="UniProtKB-KW"/>
</dbReference>
<dbReference type="PANTHER" id="PTHR42734">
    <property type="entry name" value="METAL TRANSPORT SYSTEM ATP-BINDING PROTEIN TM_0124-RELATED"/>
    <property type="match status" value="1"/>
</dbReference>
<evidence type="ECO:0000256" key="4">
    <source>
        <dbReference type="ARBA" id="ARBA00022840"/>
    </source>
</evidence>
<dbReference type="Proteomes" id="UP000192902">
    <property type="component" value="Chromosome"/>
</dbReference>
<accession>A0A1W6BXY4</accession>
<dbReference type="SUPFAM" id="SSF52540">
    <property type="entry name" value="P-loop containing nucleoside triphosphate hydrolases"/>
    <property type="match status" value="1"/>
</dbReference>
<dbReference type="RefSeq" id="WP_027305898.1">
    <property type="nucleotide sequence ID" value="NZ_CP020867.1"/>
</dbReference>
<dbReference type="PROSITE" id="PS00211">
    <property type="entry name" value="ABC_TRANSPORTER_1"/>
    <property type="match status" value="1"/>
</dbReference>
<evidence type="ECO:0000313" key="7">
    <source>
        <dbReference type="Proteomes" id="UP000192902"/>
    </source>
</evidence>
<gene>
    <name evidence="6" type="primary">znuC</name>
    <name evidence="6" type="ORF">CCUN_1365</name>
</gene>